<dbReference type="EMBL" id="CZQE01000398">
    <property type="protein sequence ID" value="CUS46827.1"/>
    <property type="molecule type" value="Genomic_DNA"/>
</dbReference>
<evidence type="ECO:0000313" key="1">
    <source>
        <dbReference type="EMBL" id="CUS46827.1"/>
    </source>
</evidence>
<accession>A0A160TQM7</accession>
<protein>
    <submittedName>
        <fullName evidence="1">Uncharacterized protein</fullName>
    </submittedName>
</protein>
<gene>
    <name evidence="1" type="ORF">MGWOODY_Smn1342</name>
</gene>
<organism evidence="1">
    <name type="scientific">hydrothermal vent metagenome</name>
    <dbReference type="NCBI Taxonomy" id="652676"/>
    <lineage>
        <taxon>unclassified sequences</taxon>
        <taxon>metagenomes</taxon>
        <taxon>ecological metagenomes</taxon>
    </lineage>
</organism>
<reference evidence="1" key="1">
    <citation type="submission" date="2015-10" db="EMBL/GenBank/DDBJ databases">
        <authorList>
            <person name="Gilbert D.G."/>
        </authorList>
    </citation>
    <scope>NUCLEOTIDE SEQUENCE</scope>
</reference>
<sequence length="60" mass="6577">MIGEDSPESGVFKKAGTLVHIDGRLMRHVRKGQASARASVDGYVEHGSVLTICYNFWVEA</sequence>
<name>A0A160TQM7_9ZZZZ</name>
<proteinExistence type="predicted"/>
<dbReference type="AlphaFoldDB" id="A0A160TQM7"/>